<proteinExistence type="predicted"/>
<evidence type="ECO:0000313" key="1">
    <source>
        <dbReference type="EMBL" id="CAI8827228.1"/>
    </source>
</evidence>
<evidence type="ECO:0000313" key="2">
    <source>
        <dbReference type="Proteomes" id="UP001162030"/>
    </source>
</evidence>
<name>A0ABM9I1F9_9GAMM</name>
<dbReference type="InterPro" id="IPR023534">
    <property type="entry name" value="Rof/RNase_P-like"/>
</dbReference>
<dbReference type="EMBL" id="OX458333">
    <property type="protein sequence ID" value="CAI8827228.1"/>
    <property type="molecule type" value="Genomic_DNA"/>
</dbReference>
<reference evidence="1 2" key="1">
    <citation type="submission" date="2023-03" db="EMBL/GenBank/DDBJ databases">
        <authorList>
            <person name="Pearce D."/>
        </authorList>
    </citation>
    <scope>NUCLEOTIDE SEQUENCE [LARGE SCALE GENOMIC DNA]</scope>
    <source>
        <strain evidence="1">Msz</strain>
    </source>
</reference>
<dbReference type="InterPro" id="IPR038626">
    <property type="entry name" value="Rof-like_sf"/>
</dbReference>
<protein>
    <submittedName>
        <fullName evidence="1">Rho-binding antiterminator</fullName>
    </submittedName>
</protein>
<dbReference type="SUPFAM" id="SSF101744">
    <property type="entry name" value="Rof/RNase P subunit-like"/>
    <property type="match status" value="1"/>
</dbReference>
<gene>
    <name evidence="1" type="ORF">MSZNOR_2075</name>
</gene>
<sequence>MTEPYQPINCEFHDELEALAVMRRQCTITYQDDSGEPVTVEDCIEDVYARNKEEFLKLKSGSVIRLDRLIEVDGKRPKDY</sequence>
<organism evidence="1 2">
    <name type="scientific">Methylocaldum szegediense</name>
    <dbReference type="NCBI Taxonomy" id="73780"/>
    <lineage>
        <taxon>Bacteria</taxon>
        <taxon>Pseudomonadati</taxon>
        <taxon>Pseudomonadota</taxon>
        <taxon>Gammaproteobacteria</taxon>
        <taxon>Methylococcales</taxon>
        <taxon>Methylococcaceae</taxon>
        <taxon>Methylocaldum</taxon>
    </lineage>
</organism>
<dbReference type="Proteomes" id="UP001162030">
    <property type="component" value="Chromosome"/>
</dbReference>
<keyword evidence="2" id="KW-1185">Reference proteome</keyword>
<dbReference type="RefSeq" id="WP_317963948.1">
    <property type="nucleotide sequence ID" value="NZ_OX458333.1"/>
</dbReference>
<dbReference type="Gene3D" id="2.30.30.400">
    <property type="entry name" value="Rof-like"/>
    <property type="match status" value="1"/>
</dbReference>
<accession>A0ABM9I1F9</accession>